<dbReference type="EMBL" id="BMQN01000028">
    <property type="protein sequence ID" value="GGS10340.1"/>
    <property type="molecule type" value="Genomic_DNA"/>
</dbReference>
<comment type="caution">
    <text evidence="1">The sequence shown here is derived from an EMBL/GenBank/DDBJ whole genome shotgun (WGS) entry which is preliminary data.</text>
</comment>
<reference evidence="2" key="1">
    <citation type="journal article" date="2019" name="Int. J. Syst. Evol. Microbiol.">
        <title>The Global Catalogue of Microorganisms (GCM) 10K type strain sequencing project: providing services to taxonomists for standard genome sequencing and annotation.</title>
        <authorList>
            <consortium name="The Broad Institute Genomics Platform"/>
            <consortium name="The Broad Institute Genome Sequencing Center for Infectious Disease"/>
            <person name="Wu L."/>
            <person name="Ma J."/>
        </authorList>
    </citation>
    <scope>NUCLEOTIDE SEQUENCE [LARGE SCALE GENOMIC DNA]</scope>
    <source>
        <strain evidence="2">JCM 31405</strain>
    </source>
</reference>
<evidence type="ECO:0000313" key="1">
    <source>
        <dbReference type="EMBL" id="GGS10340.1"/>
    </source>
</evidence>
<evidence type="ECO:0008006" key="3">
    <source>
        <dbReference type="Google" id="ProtNLM"/>
    </source>
</evidence>
<accession>A0ABQ2SC06</accession>
<dbReference type="PROSITE" id="PS51257">
    <property type="entry name" value="PROKAR_LIPOPROTEIN"/>
    <property type="match status" value="1"/>
</dbReference>
<sequence>MTRPLLSLLAVLTGCGPPQTSPPVPEPPAPLVTTPWPGVRIEWHAEISQQALDRSARPGGLDGHVLGTAWMRPDGICEVHVMFDRLLTPEVSAHEAAHCLAIARRGDWTEPPAVAYVPRYLQACGVSVAPLGLPDSRPATCTGPPDLRMSDVVVTSPLTSVVANHTDGPANHRQHGDGPRSMRGVGVLHAQTVNRPLICLSCSLQRRR</sequence>
<dbReference type="Proteomes" id="UP000644548">
    <property type="component" value="Unassembled WGS sequence"/>
</dbReference>
<gene>
    <name evidence="1" type="ORF">GCM10008960_40600</name>
</gene>
<evidence type="ECO:0000313" key="2">
    <source>
        <dbReference type="Proteomes" id="UP000644548"/>
    </source>
</evidence>
<organism evidence="1 2">
    <name type="scientific">Deinococcus sedimenti</name>
    <dbReference type="NCBI Taxonomy" id="1867090"/>
    <lineage>
        <taxon>Bacteria</taxon>
        <taxon>Thermotogati</taxon>
        <taxon>Deinococcota</taxon>
        <taxon>Deinococci</taxon>
        <taxon>Deinococcales</taxon>
        <taxon>Deinococcaceae</taxon>
        <taxon>Deinococcus</taxon>
    </lineage>
</organism>
<dbReference type="RefSeq" id="WP_189074941.1">
    <property type="nucleotide sequence ID" value="NZ_BMQN01000028.1"/>
</dbReference>
<keyword evidence="2" id="KW-1185">Reference proteome</keyword>
<proteinExistence type="predicted"/>
<protein>
    <recommendedName>
        <fullName evidence="3">Lipoprotein</fullName>
    </recommendedName>
</protein>
<name>A0ABQ2SC06_9DEIO</name>